<evidence type="ECO:0000256" key="5">
    <source>
        <dbReference type="ARBA" id="ARBA00023136"/>
    </source>
</evidence>
<dbReference type="PANTHER" id="PTHR30627">
    <property type="entry name" value="PEPTIDOGLYCAN D,D-TRANSPEPTIDASE"/>
    <property type="match status" value="1"/>
</dbReference>
<dbReference type="Proteomes" id="UP000472971">
    <property type="component" value="Unassembled WGS sequence"/>
</dbReference>
<dbReference type="GO" id="GO:0071972">
    <property type="term" value="F:peptidoglycan L,D-transpeptidase activity"/>
    <property type="evidence" value="ECO:0007669"/>
    <property type="project" value="TreeGrafter"/>
</dbReference>
<evidence type="ECO:0000259" key="8">
    <source>
        <dbReference type="Pfam" id="PF03717"/>
    </source>
</evidence>
<evidence type="ECO:0000313" key="9">
    <source>
        <dbReference type="EMBL" id="MBA4538540.1"/>
    </source>
</evidence>
<evidence type="ECO:0000259" key="7">
    <source>
        <dbReference type="Pfam" id="PF00905"/>
    </source>
</evidence>
<dbReference type="SUPFAM" id="SSF56519">
    <property type="entry name" value="Penicillin binding protein dimerisation domain"/>
    <property type="match status" value="1"/>
</dbReference>
<feature type="domain" description="Penicillin-binding protein transpeptidase" evidence="7">
    <location>
        <begin position="261"/>
        <end position="561"/>
    </location>
</feature>
<evidence type="ECO:0000256" key="4">
    <source>
        <dbReference type="ARBA" id="ARBA00012448"/>
    </source>
</evidence>
<dbReference type="GO" id="GO:0009002">
    <property type="term" value="F:serine-type D-Ala-D-Ala carboxypeptidase activity"/>
    <property type="evidence" value="ECO:0007669"/>
    <property type="project" value="UniProtKB-EC"/>
</dbReference>
<evidence type="ECO:0000256" key="1">
    <source>
        <dbReference type="ARBA" id="ARBA00004370"/>
    </source>
</evidence>
<name>A0A6B3W4I5_9BACI</name>
<organism evidence="10 11">
    <name type="scientific">Bacillus aquiflavi</name>
    <dbReference type="NCBI Taxonomy" id="2672567"/>
    <lineage>
        <taxon>Bacteria</taxon>
        <taxon>Bacillati</taxon>
        <taxon>Bacillota</taxon>
        <taxon>Bacilli</taxon>
        <taxon>Bacillales</taxon>
        <taxon>Bacillaceae</taxon>
        <taxon>Bacillus</taxon>
    </lineage>
</organism>
<dbReference type="SUPFAM" id="SSF56601">
    <property type="entry name" value="beta-lactamase/transpeptidase-like"/>
    <property type="match status" value="1"/>
</dbReference>
<evidence type="ECO:0000256" key="6">
    <source>
        <dbReference type="ARBA" id="ARBA00034000"/>
    </source>
</evidence>
<dbReference type="InterPro" id="IPR005311">
    <property type="entry name" value="PBP_dimer"/>
</dbReference>
<feature type="domain" description="Penicillin-binding protein dimerisation" evidence="8">
    <location>
        <begin position="59"/>
        <end position="217"/>
    </location>
</feature>
<dbReference type="InterPro" id="IPR036138">
    <property type="entry name" value="PBP_dimer_sf"/>
</dbReference>
<dbReference type="Gene3D" id="3.40.710.10">
    <property type="entry name" value="DD-peptidase/beta-lactamase superfamily"/>
    <property type="match status" value="1"/>
</dbReference>
<dbReference type="GO" id="GO:0005886">
    <property type="term" value="C:plasma membrane"/>
    <property type="evidence" value="ECO:0007669"/>
    <property type="project" value="TreeGrafter"/>
</dbReference>
<dbReference type="InterPro" id="IPR050515">
    <property type="entry name" value="Beta-lactam/transpept"/>
</dbReference>
<gene>
    <name evidence="10" type="ORF">G4D64_15705</name>
    <name evidence="9" type="ORF">H1Z61_15745</name>
</gene>
<dbReference type="PANTHER" id="PTHR30627:SF24">
    <property type="entry name" value="PENICILLIN-BINDING PROTEIN 4B"/>
    <property type="match status" value="1"/>
</dbReference>
<dbReference type="RefSeq" id="WP_163243300.1">
    <property type="nucleotide sequence ID" value="NZ_JAAIWN010000052.1"/>
</dbReference>
<dbReference type="GO" id="GO:0071555">
    <property type="term" value="P:cell wall organization"/>
    <property type="evidence" value="ECO:0007669"/>
    <property type="project" value="TreeGrafter"/>
</dbReference>
<comment type="caution">
    <text evidence="10">The sequence shown here is derived from an EMBL/GenBank/DDBJ whole genome shotgun (WGS) entry which is preliminary data.</text>
</comment>
<dbReference type="EMBL" id="JAAIWN010000052">
    <property type="protein sequence ID" value="NEY82903.1"/>
    <property type="molecule type" value="Genomic_DNA"/>
</dbReference>
<dbReference type="Proteomes" id="UP000570010">
    <property type="component" value="Unassembled WGS sequence"/>
</dbReference>
<evidence type="ECO:0000313" key="12">
    <source>
        <dbReference type="Proteomes" id="UP000570010"/>
    </source>
</evidence>
<protein>
    <recommendedName>
        <fullName evidence="4">serine-type D-Ala-D-Ala carboxypeptidase</fullName>
        <ecNumber evidence="4">3.4.16.4</ecNumber>
    </recommendedName>
</protein>
<reference evidence="10 11" key="1">
    <citation type="submission" date="2020-02" db="EMBL/GenBank/DDBJ databases">
        <title>Bacillus aquiflavi sp. nov., isolated from yellow water of strong flavor Chinese baijiu in Yibin region of China.</title>
        <authorList>
            <person name="Xie J."/>
        </authorList>
    </citation>
    <scope>NUCLEOTIDE SEQUENCE [LARGE SCALE GENOMIC DNA]</scope>
    <source>
        <strain evidence="10 11">3H-10</strain>
    </source>
</reference>
<dbReference type="GO" id="GO:0009252">
    <property type="term" value="P:peptidoglycan biosynthetic process"/>
    <property type="evidence" value="ECO:0007669"/>
    <property type="project" value="UniProtKB-UniPathway"/>
</dbReference>
<dbReference type="Gene3D" id="3.90.1310.10">
    <property type="entry name" value="Penicillin-binding protein 2a (Domain 2)"/>
    <property type="match status" value="1"/>
</dbReference>
<accession>A0A6B3W4I5</accession>
<dbReference type="Pfam" id="PF00905">
    <property type="entry name" value="Transpeptidase"/>
    <property type="match status" value="1"/>
</dbReference>
<comment type="pathway">
    <text evidence="2">Cell wall biogenesis; peptidoglycan biosynthesis.</text>
</comment>
<evidence type="ECO:0000313" key="10">
    <source>
        <dbReference type="EMBL" id="NEY82903.1"/>
    </source>
</evidence>
<keyword evidence="5" id="KW-0472">Membrane</keyword>
<dbReference type="EC" id="3.4.16.4" evidence="4"/>
<dbReference type="InterPro" id="IPR012338">
    <property type="entry name" value="Beta-lactam/transpept-like"/>
</dbReference>
<comment type="subcellular location">
    <subcellularLocation>
        <location evidence="1">Membrane</location>
    </subcellularLocation>
</comment>
<dbReference type="EMBL" id="JACEIO010000050">
    <property type="protein sequence ID" value="MBA4538540.1"/>
    <property type="molecule type" value="Genomic_DNA"/>
</dbReference>
<dbReference type="GO" id="GO:0008658">
    <property type="term" value="F:penicillin binding"/>
    <property type="evidence" value="ECO:0007669"/>
    <property type="project" value="InterPro"/>
</dbReference>
<dbReference type="InterPro" id="IPR001460">
    <property type="entry name" value="PCN-bd_Tpept"/>
</dbReference>
<evidence type="ECO:0000256" key="2">
    <source>
        <dbReference type="ARBA" id="ARBA00004752"/>
    </source>
</evidence>
<proteinExistence type="inferred from homology"/>
<dbReference type="Pfam" id="PF03717">
    <property type="entry name" value="PBP_dimer"/>
    <property type="match status" value="1"/>
</dbReference>
<evidence type="ECO:0000256" key="3">
    <source>
        <dbReference type="ARBA" id="ARBA00007171"/>
    </source>
</evidence>
<comment type="similarity">
    <text evidence="3">Belongs to the transpeptidase family.</text>
</comment>
<evidence type="ECO:0000313" key="11">
    <source>
        <dbReference type="Proteomes" id="UP000472971"/>
    </source>
</evidence>
<keyword evidence="11" id="KW-1185">Reference proteome</keyword>
<dbReference type="AlphaFoldDB" id="A0A6B3W4I5"/>
<reference evidence="9 12" key="2">
    <citation type="submission" date="2020-07" db="EMBL/GenBank/DDBJ databases">
        <authorList>
            <person name="Feng H."/>
        </authorList>
    </citation>
    <scope>NUCLEOTIDE SEQUENCE [LARGE SCALE GENOMIC DNA]</scope>
    <source>
        <strain evidence="12">s-12</strain>
        <strain evidence="9">S-12</strain>
    </source>
</reference>
<sequence>MRRRRAVLFLCFFIGGLLFLIGRLIQLQLVQTEHFSKHHVNLLEESVRQRSQEIVIDNGRGDFLDRNGHSLTKKNEPVLVLFPFLKRMNWNIKEVARIINVSEEELKETIEREKKPFVFGGSKPLLLSIKQTRQINELKIPGVFAVERQVEVEDRLAEQLIGIIGENEKELQQRYPDREVSSKTLIGLTGLQASFDEFLIPEGETKLVYHVDATGAPLFGINVKYVGPANPFYPVNIKTTLDLEIQKMAEKLVDKHQIKKGGLVILDIETNSVLALVSRPAIDRANPFDNNGINNMMLKQQIMGSVFKTVVAAAAIDHKLISEERVFDCSKKINGDPDQTYQHGFLNFKNSFARSCNNAFGELAKELKNIDPGILEKYAEKMSLVNRVGWEGDIYHFLNFRQFNKEEKGRVFLSREARNDDNFVALTGIGQHEVRSSPLAVANMMATIARGGKKEMVRVVSKIEYKGGTVMTKFKQRQIRGESLAPSTAMRLQKLLREVVENEHGTGRVFYDLPFEVAGKSGTAETGKFKEDKQLHNKWFAGFFPYEKPRFALVTVNLDVFSDEGAVNPLFMDMVKGIYELEQKNGKTASKIEIDANINLDN</sequence>
<comment type="catalytic activity">
    <reaction evidence="6">
        <text>Preferential cleavage: (Ac)2-L-Lys-D-Ala-|-D-Ala. Also transpeptidation of peptidyl-alanyl moieties that are N-acyl substituents of D-alanine.</text>
        <dbReference type="EC" id="3.4.16.4"/>
    </reaction>
</comment>
<dbReference type="UniPathway" id="UPA00219"/>